<dbReference type="PROSITE" id="PS50045">
    <property type="entry name" value="SIGMA54_INTERACT_4"/>
    <property type="match status" value="1"/>
</dbReference>
<evidence type="ECO:0000256" key="1">
    <source>
        <dbReference type="ARBA" id="ARBA00022741"/>
    </source>
</evidence>
<evidence type="ECO:0000259" key="8">
    <source>
        <dbReference type="PROSITE" id="PS50045"/>
    </source>
</evidence>
<accession>A0ABT5TAG2</accession>
<gene>
    <name evidence="10" type="ORF">PUT78_12535</name>
</gene>
<dbReference type="Gene3D" id="1.10.10.60">
    <property type="entry name" value="Homeodomain-like"/>
    <property type="match status" value="1"/>
</dbReference>
<dbReference type="Pfam" id="PF02954">
    <property type="entry name" value="HTH_8"/>
    <property type="match status" value="1"/>
</dbReference>
<dbReference type="PROSITE" id="PS00676">
    <property type="entry name" value="SIGMA54_INTERACT_2"/>
    <property type="match status" value="1"/>
</dbReference>
<protein>
    <submittedName>
        <fullName evidence="10">Sigma-54 dependent transcriptional regulator</fullName>
    </submittedName>
</protein>
<dbReference type="Gene3D" id="1.10.8.60">
    <property type="match status" value="1"/>
</dbReference>
<evidence type="ECO:0000313" key="10">
    <source>
        <dbReference type="EMBL" id="MDD7971929.1"/>
    </source>
</evidence>
<evidence type="ECO:0000256" key="5">
    <source>
        <dbReference type="ARBA" id="ARBA00023159"/>
    </source>
</evidence>
<dbReference type="Pfam" id="PF25601">
    <property type="entry name" value="AAA_lid_14"/>
    <property type="match status" value="1"/>
</dbReference>
<keyword evidence="2" id="KW-0067">ATP-binding</keyword>
<evidence type="ECO:0000259" key="9">
    <source>
        <dbReference type="PROSITE" id="PS50110"/>
    </source>
</evidence>
<dbReference type="PANTHER" id="PTHR32071:SF29">
    <property type="entry name" value="PHOSPHOGLYCERATE TRANSPORT SYSTEM TRANSCRIPTIONAL REGULATORY PROTEIN PGTA"/>
    <property type="match status" value="1"/>
</dbReference>
<keyword evidence="7" id="KW-0597">Phosphoprotein</keyword>
<organism evidence="10 11">
    <name type="scientific">Roseinatronobacter alkalisoli</name>
    <dbReference type="NCBI Taxonomy" id="3028235"/>
    <lineage>
        <taxon>Bacteria</taxon>
        <taxon>Pseudomonadati</taxon>
        <taxon>Pseudomonadota</taxon>
        <taxon>Alphaproteobacteria</taxon>
        <taxon>Rhodobacterales</taxon>
        <taxon>Paracoccaceae</taxon>
        <taxon>Roseinatronobacter</taxon>
    </lineage>
</organism>
<reference evidence="10" key="1">
    <citation type="submission" date="2023-02" db="EMBL/GenBank/DDBJ databases">
        <title>Description of Roseinatronobacter alkalisoli sp. nov., an alkaliphilic bacerium isolated from soda soil.</title>
        <authorList>
            <person name="Wei W."/>
        </authorList>
    </citation>
    <scope>NUCLEOTIDE SEQUENCE</scope>
    <source>
        <strain evidence="10">HJB301</strain>
    </source>
</reference>
<dbReference type="PRINTS" id="PR01590">
    <property type="entry name" value="HTHFIS"/>
</dbReference>
<evidence type="ECO:0000256" key="3">
    <source>
        <dbReference type="ARBA" id="ARBA00023012"/>
    </source>
</evidence>
<dbReference type="InterPro" id="IPR027417">
    <property type="entry name" value="P-loop_NTPase"/>
</dbReference>
<comment type="caution">
    <text evidence="10">The sequence shown here is derived from an EMBL/GenBank/DDBJ whole genome shotgun (WGS) entry which is preliminary data.</text>
</comment>
<dbReference type="InterPro" id="IPR002078">
    <property type="entry name" value="Sigma_54_int"/>
</dbReference>
<dbReference type="SMART" id="SM00448">
    <property type="entry name" value="REC"/>
    <property type="match status" value="1"/>
</dbReference>
<keyword evidence="3" id="KW-0902">Two-component regulatory system</keyword>
<evidence type="ECO:0000256" key="6">
    <source>
        <dbReference type="ARBA" id="ARBA00023163"/>
    </source>
</evidence>
<dbReference type="InterPro" id="IPR001789">
    <property type="entry name" value="Sig_transdc_resp-reg_receiver"/>
</dbReference>
<evidence type="ECO:0000256" key="4">
    <source>
        <dbReference type="ARBA" id="ARBA00023015"/>
    </source>
</evidence>
<dbReference type="InterPro" id="IPR002197">
    <property type="entry name" value="HTH_Fis"/>
</dbReference>
<dbReference type="InterPro" id="IPR058031">
    <property type="entry name" value="AAA_lid_NorR"/>
</dbReference>
<dbReference type="PROSITE" id="PS50110">
    <property type="entry name" value="RESPONSE_REGULATORY"/>
    <property type="match status" value="1"/>
</dbReference>
<evidence type="ECO:0000256" key="7">
    <source>
        <dbReference type="PROSITE-ProRule" id="PRU00169"/>
    </source>
</evidence>
<dbReference type="SUPFAM" id="SSF52540">
    <property type="entry name" value="P-loop containing nucleoside triphosphate hydrolases"/>
    <property type="match status" value="1"/>
</dbReference>
<feature type="domain" description="Response regulatory" evidence="9">
    <location>
        <begin position="6"/>
        <end position="120"/>
    </location>
</feature>
<dbReference type="Pfam" id="PF00072">
    <property type="entry name" value="Response_reg"/>
    <property type="match status" value="1"/>
</dbReference>
<feature type="domain" description="Sigma-54 factor interaction" evidence="8">
    <location>
        <begin position="146"/>
        <end position="365"/>
    </location>
</feature>
<keyword evidence="4" id="KW-0805">Transcription regulation</keyword>
<dbReference type="Pfam" id="PF00158">
    <property type="entry name" value="Sigma54_activat"/>
    <property type="match status" value="1"/>
</dbReference>
<keyword evidence="6" id="KW-0804">Transcription</keyword>
<dbReference type="CDD" id="cd00009">
    <property type="entry name" value="AAA"/>
    <property type="match status" value="1"/>
</dbReference>
<evidence type="ECO:0000256" key="2">
    <source>
        <dbReference type="ARBA" id="ARBA00022840"/>
    </source>
</evidence>
<sequence>MARKMAVMLIEDDQDLREATCETLEAAAFSVHTFGNAKAALENLDSISPDVILSDMRLPGMSGLDFLDVIRQQAPDIPFVLITGHGDVSSALRAMRAGAHDFLEKPCQPELVIDILRRAVAMRRLSQENEALRNRLATTIAPEDRLLGKAPVMVELRRRVAALGGLQVDLLIAGETGTGKELVARVLHAISARRNGPFVAVNCGALNQAEIDRELFGDTSVPGRLVRAEGGTLYLDELEAMPEALQVRLLRVVDAREISPLGMPPRQLDLRILGSVKGDPTQLVAQGKLRADLFHRFNAGALRLPPLRERPGDAEMLLEHFVAEATERHDLPVPNISTALLRQAAWYAWPGNVREVRTVAERLVIGLDVSLDEGLQERAVVSEGFDAAMEGFESRLLQAALLQAGGRKNDAASLLGIPRKRLYLRMRHHGLE</sequence>
<dbReference type="InterPro" id="IPR025662">
    <property type="entry name" value="Sigma_54_int_dom_ATP-bd_1"/>
</dbReference>
<feature type="modified residue" description="4-aspartylphosphate" evidence="7">
    <location>
        <position position="55"/>
    </location>
</feature>
<dbReference type="InterPro" id="IPR011006">
    <property type="entry name" value="CheY-like_superfamily"/>
</dbReference>
<proteinExistence type="predicted"/>
<dbReference type="PANTHER" id="PTHR32071">
    <property type="entry name" value="TRANSCRIPTIONAL REGULATORY PROTEIN"/>
    <property type="match status" value="1"/>
</dbReference>
<dbReference type="EMBL" id="JAQZSM010000011">
    <property type="protein sequence ID" value="MDD7971929.1"/>
    <property type="molecule type" value="Genomic_DNA"/>
</dbReference>
<dbReference type="Proteomes" id="UP001431784">
    <property type="component" value="Unassembled WGS sequence"/>
</dbReference>
<dbReference type="InterPro" id="IPR025943">
    <property type="entry name" value="Sigma_54_int_dom_ATP-bd_2"/>
</dbReference>
<keyword evidence="1" id="KW-0547">Nucleotide-binding</keyword>
<dbReference type="PROSITE" id="PS00675">
    <property type="entry name" value="SIGMA54_INTERACT_1"/>
    <property type="match status" value="1"/>
</dbReference>
<dbReference type="RefSeq" id="WP_274352609.1">
    <property type="nucleotide sequence ID" value="NZ_JAQZSM010000011.1"/>
</dbReference>
<keyword evidence="5" id="KW-0010">Activator</keyword>
<dbReference type="SUPFAM" id="SSF46689">
    <property type="entry name" value="Homeodomain-like"/>
    <property type="match status" value="1"/>
</dbReference>
<dbReference type="SUPFAM" id="SSF52172">
    <property type="entry name" value="CheY-like"/>
    <property type="match status" value="1"/>
</dbReference>
<evidence type="ECO:0000313" key="11">
    <source>
        <dbReference type="Proteomes" id="UP001431784"/>
    </source>
</evidence>
<keyword evidence="11" id="KW-1185">Reference proteome</keyword>
<dbReference type="Gene3D" id="3.40.50.300">
    <property type="entry name" value="P-loop containing nucleotide triphosphate hydrolases"/>
    <property type="match status" value="1"/>
</dbReference>
<dbReference type="Gene3D" id="3.40.50.2300">
    <property type="match status" value="1"/>
</dbReference>
<dbReference type="InterPro" id="IPR009057">
    <property type="entry name" value="Homeodomain-like_sf"/>
</dbReference>
<name>A0ABT5TAG2_9RHOB</name>